<dbReference type="PRINTS" id="PR00153">
    <property type="entry name" value="CSAPPISMRASE"/>
</dbReference>
<comment type="similarity">
    <text evidence="4">Belongs to the cyclophilin-type PPIase family. PPIase D subfamily.</text>
</comment>
<dbReference type="GO" id="GO:0051082">
    <property type="term" value="F:unfolded protein binding"/>
    <property type="evidence" value="ECO:0007669"/>
    <property type="project" value="UniProtKB-ARBA"/>
</dbReference>
<dbReference type="InterPro" id="IPR011989">
    <property type="entry name" value="ARM-like"/>
</dbReference>
<dbReference type="InterPro" id="IPR007701">
    <property type="entry name" value="Interferon-rel_develop_reg_N"/>
</dbReference>
<dbReference type="InterPro" id="IPR020892">
    <property type="entry name" value="Cyclophilin-type_PPIase_CS"/>
</dbReference>
<dbReference type="PROSITE" id="PS50072">
    <property type="entry name" value="CSA_PPIASE_2"/>
    <property type="match status" value="1"/>
</dbReference>
<dbReference type="GO" id="GO:0016018">
    <property type="term" value="F:cyclosporin A binding"/>
    <property type="evidence" value="ECO:0007669"/>
    <property type="project" value="TreeGrafter"/>
</dbReference>
<feature type="compositionally biased region" description="Polar residues" evidence="12">
    <location>
        <begin position="23"/>
        <end position="35"/>
    </location>
</feature>
<evidence type="ECO:0000313" key="14">
    <source>
        <dbReference type="EMBL" id="USP78810.1"/>
    </source>
</evidence>
<accession>A0A9Q8ZAU5</accession>
<dbReference type="InterPro" id="IPR011990">
    <property type="entry name" value="TPR-like_helical_dom_sf"/>
</dbReference>
<dbReference type="AlphaFoldDB" id="A0A9Q8ZAU5"/>
<keyword evidence="6" id="KW-0963">Cytoplasm</keyword>
<evidence type="ECO:0000256" key="11">
    <source>
        <dbReference type="PROSITE-ProRule" id="PRU00339"/>
    </source>
</evidence>
<evidence type="ECO:0000256" key="1">
    <source>
        <dbReference type="ARBA" id="ARBA00000971"/>
    </source>
</evidence>
<reference evidence="14" key="1">
    <citation type="submission" date="2021-12" db="EMBL/GenBank/DDBJ databases">
        <title>Curvularia clavata genome.</title>
        <authorList>
            <person name="Cao Y."/>
        </authorList>
    </citation>
    <scope>NUCLEOTIDE SEQUENCE</scope>
    <source>
        <strain evidence="14">Yc1106</strain>
    </source>
</reference>
<dbReference type="FunFam" id="1.25.40.10:FF:000029">
    <property type="entry name" value="peptidyl-prolyl cis-trans isomerase D"/>
    <property type="match status" value="1"/>
</dbReference>
<keyword evidence="7" id="KW-0677">Repeat</keyword>
<keyword evidence="8 11" id="KW-0802">TPR repeat</keyword>
<evidence type="ECO:0000256" key="12">
    <source>
        <dbReference type="SAM" id="MobiDB-lite"/>
    </source>
</evidence>
<name>A0A9Q8ZAU5_CURCL</name>
<dbReference type="PANTHER" id="PTHR11071">
    <property type="entry name" value="PEPTIDYL-PROLYL CIS-TRANS ISOMERASE"/>
    <property type="match status" value="1"/>
</dbReference>
<dbReference type="Gene3D" id="1.25.10.10">
    <property type="entry name" value="Leucine-rich Repeat Variant"/>
    <property type="match status" value="1"/>
</dbReference>
<gene>
    <name evidence="14" type="ORF">yc1106_06084</name>
</gene>
<dbReference type="PANTHER" id="PTHR11071:SF561">
    <property type="entry name" value="PEPTIDYL-PROLYL CIS-TRANS ISOMERASE D-RELATED"/>
    <property type="match status" value="1"/>
</dbReference>
<evidence type="ECO:0000313" key="15">
    <source>
        <dbReference type="Proteomes" id="UP001056012"/>
    </source>
</evidence>
<keyword evidence="15" id="KW-1185">Reference proteome</keyword>
<evidence type="ECO:0000256" key="5">
    <source>
        <dbReference type="ARBA" id="ARBA00013194"/>
    </source>
</evidence>
<feature type="compositionally biased region" description="Basic and acidic residues" evidence="12">
    <location>
        <begin position="1"/>
        <end position="13"/>
    </location>
</feature>
<dbReference type="OrthoDB" id="193499at2759"/>
<dbReference type="GO" id="GO:0003755">
    <property type="term" value="F:peptidyl-prolyl cis-trans isomerase activity"/>
    <property type="evidence" value="ECO:0007669"/>
    <property type="project" value="UniProtKB-KW"/>
</dbReference>
<proteinExistence type="inferred from homology"/>
<dbReference type="SUPFAM" id="SSF48452">
    <property type="entry name" value="TPR-like"/>
    <property type="match status" value="1"/>
</dbReference>
<comment type="function">
    <text evidence="2">PPIases accelerate the folding of proteins. It catalyzes the cis-trans isomerization of proline imidic peptide bonds in oligopeptides.</text>
</comment>
<dbReference type="PROSITE" id="PS50005">
    <property type="entry name" value="TPR"/>
    <property type="match status" value="1"/>
</dbReference>
<evidence type="ECO:0000256" key="10">
    <source>
        <dbReference type="ARBA" id="ARBA00023235"/>
    </source>
</evidence>
<dbReference type="SUPFAM" id="SSF50891">
    <property type="entry name" value="Cyclophilin-like"/>
    <property type="match status" value="1"/>
</dbReference>
<dbReference type="VEuPathDB" id="FungiDB:yc1106_06084"/>
<dbReference type="EC" id="5.2.1.8" evidence="5"/>
<comment type="catalytic activity">
    <reaction evidence="1">
        <text>[protein]-peptidylproline (omega=180) = [protein]-peptidylproline (omega=0)</text>
        <dbReference type="Rhea" id="RHEA:16237"/>
        <dbReference type="Rhea" id="RHEA-COMP:10747"/>
        <dbReference type="Rhea" id="RHEA-COMP:10748"/>
        <dbReference type="ChEBI" id="CHEBI:83833"/>
        <dbReference type="ChEBI" id="CHEBI:83834"/>
        <dbReference type="EC" id="5.2.1.8"/>
    </reaction>
</comment>
<evidence type="ECO:0000256" key="6">
    <source>
        <dbReference type="ARBA" id="ARBA00022490"/>
    </source>
</evidence>
<dbReference type="EMBL" id="CP089277">
    <property type="protein sequence ID" value="USP78810.1"/>
    <property type="molecule type" value="Genomic_DNA"/>
</dbReference>
<organism evidence="14 15">
    <name type="scientific">Curvularia clavata</name>
    <dbReference type="NCBI Taxonomy" id="95742"/>
    <lineage>
        <taxon>Eukaryota</taxon>
        <taxon>Fungi</taxon>
        <taxon>Dikarya</taxon>
        <taxon>Ascomycota</taxon>
        <taxon>Pezizomycotina</taxon>
        <taxon>Dothideomycetes</taxon>
        <taxon>Pleosporomycetidae</taxon>
        <taxon>Pleosporales</taxon>
        <taxon>Pleosporineae</taxon>
        <taxon>Pleosporaceae</taxon>
        <taxon>Curvularia</taxon>
    </lineage>
</organism>
<protein>
    <recommendedName>
        <fullName evidence="5">peptidylprolyl isomerase</fullName>
        <ecNumber evidence="5">5.2.1.8</ecNumber>
    </recommendedName>
</protein>
<dbReference type="InterPro" id="IPR029000">
    <property type="entry name" value="Cyclophilin-like_dom_sf"/>
</dbReference>
<dbReference type="SUPFAM" id="SSF48371">
    <property type="entry name" value="ARM repeat"/>
    <property type="match status" value="1"/>
</dbReference>
<evidence type="ECO:0000256" key="9">
    <source>
        <dbReference type="ARBA" id="ARBA00023110"/>
    </source>
</evidence>
<evidence type="ECO:0000256" key="3">
    <source>
        <dbReference type="ARBA" id="ARBA00004496"/>
    </source>
</evidence>
<comment type="subcellular location">
    <subcellularLocation>
        <location evidence="3">Cytoplasm</location>
    </subcellularLocation>
</comment>
<dbReference type="SMART" id="SM00028">
    <property type="entry name" value="TPR"/>
    <property type="match status" value="3"/>
</dbReference>
<evidence type="ECO:0000256" key="4">
    <source>
        <dbReference type="ARBA" id="ARBA00010898"/>
    </source>
</evidence>
<dbReference type="Gene3D" id="2.40.100.10">
    <property type="entry name" value="Cyclophilin-like"/>
    <property type="match status" value="1"/>
</dbReference>
<dbReference type="InterPro" id="IPR016024">
    <property type="entry name" value="ARM-type_fold"/>
</dbReference>
<dbReference type="Proteomes" id="UP001056012">
    <property type="component" value="Chromosome 4"/>
</dbReference>
<keyword evidence="10" id="KW-0413">Isomerase</keyword>
<dbReference type="InterPro" id="IPR019734">
    <property type="entry name" value="TPR_rpt"/>
</dbReference>
<sequence>MRDLRKQALESHKTISRKARSRVASTTASKSNSAVASPAHSRAASRTRHETEDEDDLSDGTAWSIASIDDILNGEDVNLPEDAWKAELNTRIEQITNLKRSSTEGRTESLNAYAHILMARYARDEIEDRTHELVSSMLRSIRQETTENEAVKALRALAVTAVTLDSDSIYDDVADQLKRSIQSSSSIAVKVNAIHTLGTTAFFAGAGDDEILDIMNLFLEIVESDGASIDAQDEAEVVIAALEEWGLLATEIEDLEDETEAAMDAFVEQLESADSGVQIAAGENIALLYEKSLTPQEEDEEIEEVDRDDPEQDQLLHTLDELANVSTRRISKKDRKALHSSFADIRNSVEKPSRGPAYSMALHEETGRAYGSGRMKVKINRNVEVRIDKWWKLQRLNALRRTLQGGFTYHYDQNQLVSTAIPFSMSKRPRVFFDIAIGNVKAGRVAFELYSDIVPKTAENFRALCTGEKGEGASGKPLHYKGSGFHRVIKGFMIQGGDFTQGNGTGGESIYGEKFEDENFEKVHDRPFLLSMANAGPGTNGSQFFVTTVPTPHLDKKHVVFGEVINGKSIVRQIENLQTQSGDKPVKDATIIDCGELTGEDYEKATEKVSDATGDPYEDFPEDQKAADEEWKGTEILEIATKLKDMGNDAFKKGDLQLGIKKYQKGIRYLHEYPAPLDDDPKDLWPQLSALKISLYSNSALLQNKTQQYSEAIDSATKALEIEGITDKDKAKAYFRRAQAKVAKKNEDEALADLKEAAKYAPGDAAILKEQDAIKKKVQARKEKEKKVYKNAFNFD</sequence>
<evidence type="ECO:0000256" key="8">
    <source>
        <dbReference type="ARBA" id="ARBA00022803"/>
    </source>
</evidence>
<dbReference type="Pfam" id="PF05004">
    <property type="entry name" value="IFRD"/>
    <property type="match status" value="1"/>
</dbReference>
<dbReference type="InterPro" id="IPR002130">
    <property type="entry name" value="Cyclophilin-type_PPIase_dom"/>
</dbReference>
<dbReference type="FunFam" id="2.40.100.10:FF:000009">
    <property type="entry name" value="Peptidyl-prolyl cis-trans isomerase D"/>
    <property type="match status" value="1"/>
</dbReference>
<dbReference type="GO" id="GO:0042026">
    <property type="term" value="P:protein refolding"/>
    <property type="evidence" value="ECO:0007669"/>
    <property type="project" value="UniProtKB-ARBA"/>
</dbReference>
<feature type="domain" description="PPIase cyclophilin-type" evidence="13">
    <location>
        <begin position="432"/>
        <end position="596"/>
    </location>
</feature>
<evidence type="ECO:0000259" key="13">
    <source>
        <dbReference type="PROSITE" id="PS50072"/>
    </source>
</evidence>
<dbReference type="GO" id="GO:0005737">
    <property type="term" value="C:cytoplasm"/>
    <property type="evidence" value="ECO:0007669"/>
    <property type="project" value="UniProtKB-SubCell"/>
</dbReference>
<feature type="repeat" description="TPR" evidence="11">
    <location>
        <begin position="731"/>
        <end position="764"/>
    </location>
</feature>
<evidence type="ECO:0000256" key="7">
    <source>
        <dbReference type="ARBA" id="ARBA00022737"/>
    </source>
</evidence>
<dbReference type="Gene3D" id="1.25.40.10">
    <property type="entry name" value="Tetratricopeptide repeat domain"/>
    <property type="match status" value="1"/>
</dbReference>
<feature type="region of interest" description="Disordered" evidence="12">
    <location>
        <begin position="1"/>
        <end position="59"/>
    </location>
</feature>
<dbReference type="Pfam" id="PF00160">
    <property type="entry name" value="Pro_isomerase"/>
    <property type="match status" value="1"/>
</dbReference>
<dbReference type="PROSITE" id="PS00170">
    <property type="entry name" value="CSA_PPIASE_1"/>
    <property type="match status" value="1"/>
</dbReference>
<keyword evidence="9" id="KW-0697">Rotamase</keyword>
<dbReference type="CDD" id="cd01926">
    <property type="entry name" value="cyclophilin_ABH_like"/>
    <property type="match status" value="1"/>
</dbReference>
<evidence type="ECO:0000256" key="2">
    <source>
        <dbReference type="ARBA" id="ARBA00002388"/>
    </source>
</evidence>